<dbReference type="RefSeq" id="WP_191703594.1">
    <property type="nucleotide sequence ID" value="NZ_JACSPW010000006.1"/>
</dbReference>
<gene>
    <name evidence="3" type="ORF">H9632_07995</name>
</gene>
<comment type="caution">
    <text evidence="3">The sequence shown here is derived from an EMBL/GenBank/DDBJ whole genome shotgun (WGS) entry which is preliminary data.</text>
</comment>
<sequence length="300" mass="32825">MKKIVPLALSAFLLGTMTAGAEQPLNKEGAEQVVKEAAFAKFSGEITEVKQLETSKLYTVEVDGNMFYFHVTDKTLVFDQQGNEAELKVGDTTSIYIYADQPMILIYPPQYSPAVVIVEKEDAAGSVKVAQFDDNGLSDDGDLKLNLNEKSVIVNTKGEKVDAKDLKKYSAAVFYGPTTRSIPAQTSPEKIVVFPKLDDAEEVETPEIAPEIQAIIGGDYKEVDGKIMVPLRLVAEELGFKVTSTGKGAILSKGALSYTVTRGEKAYGHNRALHYFEVAPVLLEENKTYVELSFAQDLLQ</sequence>
<protein>
    <submittedName>
        <fullName evidence="3">Copper amine oxidase N-terminal domain-containing protein</fullName>
    </submittedName>
</protein>
<name>A0ABR8XM66_9BACL</name>
<keyword evidence="1" id="KW-0732">Signal</keyword>
<dbReference type="InterPro" id="IPR036582">
    <property type="entry name" value="Mao_N_sf"/>
</dbReference>
<feature type="signal peptide" evidence="1">
    <location>
        <begin position="1"/>
        <end position="21"/>
    </location>
</feature>
<keyword evidence="4" id="KW-1185">Reference proteome</keyword>
<evidence type="ECO:0000256" key="1">
    <source>
        <dbReference type="SAM" id="SignalP"/>
    </source>
</evidence>
<dbReference type="InterPro" id="IPR012854">
    <property type="entry name" value="Cu_amine_oxidase-like_N"/>
</dbReference>
<accession>A0ABR8XM66</accession>
<organism evidence="3 4">
    <name type="scientific">Solibacillus merdavium</name>
    <dbReference type="NCBI Taxonomy" id="2762218"/>
    <lineage>
        <taxon>Bacteria</taxon>
        <taxon>Bacillati</taxon>
        <taxon>Bacillota</taxon>
        <taxon>Bacilli</taxon>
        <taxon>Bacillales</taxon>
        <taxon>Caryophanaceae</taxon>
        <taxon>Solibacillus</taxon>
    </lineage>
</organism>
<feature type="domain" description="Copper amine oxidase-like N-terminal" evidence="2">
    <location>
        <begin position="224"/>
        <end position="296"/>
    </location>
</feature>
<proteinExistence type="predicted"/>
<reference evidence="3 4" key="1">
    <citation type="submission" date="2020-08" db="EMBL/GenBank/DDBJ databases">
        <title>A Genomic Blueprint of the Chicken Gut Microbiome.</title>
        <authorList>
            <person name="Gilroy R."/>
            <person name="Ravi A."/>
            <person name="Getino M."/>
            <person name="Pursley I."/>
            <person name="Horton D.L."/>
            <person name="Alikhan N.-F."/>
            <person name="Baker D."/>
            <person name="Gharbi K."/>
            <person name="Hall N."/>
            <person name="Watson M."/>
            <person name="Adriaenssens E.M."/>
            <person name="Foster-Nyarko E."/>
            <person name="Jarju S."/>
            <person name="Secka A."/>
            <person name="Antonio M."/>
            <person name="Oren A."/>
            <person name="Chaudhuri R."/>
            <person name="La Ragione R.M."/>
            <person name="Hildebrand F."/>
            <person name="Pallen M.J."/>
        </authorList>
    </citation>
    <scope>NUCLEOTIDE SEQUENCE [LARGE SCALE GENOMIC DNA]</scope>
    <source>
        <strain evidence="3 4">Sa1YVA6</strain>
    </source>
</reference>
<dbReference type="SUPFAM" id="SSF55383">
    <property type="entry name" value="Copper amine oxidase, domain N"/>
    <property type="match status" value="1"/>
</dbReference>
<evidence type="ECO:0000313" key="4">
    <source>
        <dbReference type="Proteomes" id="UP000600565"/>
    </source>
</evidence>
<dbReference type="Pfam" id="PF07833">
    <property type="entry name" value="Cu_amine_oxidN1"/>
    <property type="match status" value="1"/>
</dbReference>
<evidence type="ECO:0000313" key="3">
    <source>
        <dbReference type="EMBL" id="MBD8033007.1"/>
    </source>
</evidence>
<evidence type="ECO:0000259" key="2">
    <source>
        <dbReference type="Pfam" id="PF07833"/>
    </source>
</evidence>
<dbReference type="Proteomes" id="UP000600565">
    <property type="component" value="Unassembled WGS sequence"/>
</dbReference>
<feature type="chain" id="PRO_5045952385" evidence="1">
    <location>
        <begin position="22"/>
        <end position="300"/>
    </location>
</feature>
<dbReference type="EMBL" id="JACSPW010000006">
    <property type="protein sequence ID" value="MBD8033007.1"/>
    <property type="molecule type" value="Genomic_DNA"/>
</dbReference>
<dbReference type="Gene3D" id="3.30.457.10">
    <property type="entry name" value="Copper amine oxidase-like, N-terminal domain"/>
    <property type="match status" value="1"/>
</dbReference>